<dbReference type="GO" id="GO:0006979">
    <property type="term" value="P:response to oxidative stress"/>
    <property type="evidence" value="ECO:0007669"/>
    <property type="project" value="InterPro"/>
</dbReference>
<dbReference type="GO" id="GO:0004601">
    <property type="term" value="F:peroxidase activity"/>
    <property type="evidence" value="ECO:0007669"/>
    <property type="project" value="UniProtKB-KW"/>
</dbReference>
<gene>
    <name evidence="2" type="primary">osmC</name>
    <name evidence="2" type="ORF">NCTC13032_03460</name>
</gene>
<keyword evidence="2" id="KW-0575">Peroxidase</keyword>
<organism evidence="2 3">
    <name type="scientific">Leclercia adecarboxylata</name>
    <dbReference type="NCBI Taxonomy" id="83655"/>
    <lineage>
        <taxon>Bacteria</taxon>
        <taxon>Pseudomonadati</taxon>
        <taxon>Pseudomonadota</taxon>
        <taxon>Gammaproteobacteria</taxon>
        <taxon>Enterobacterales</taxon>
        <taxon>Enterobacteriaceae</taxon>
        <taxon>Leclercia</taxon>
    </lineage>
</organism>
<sequence>MTIHKHGSAHWSGDIKRGKGTVSTESGVLNQQPYGFNTRFEGEKGTNPEELIGAAHAACFSMALSLMLGEAGYTADSIDTTADVSLDKTDSGFAISKIALKSKVTVPALDPQQFDGVIQESQSRMSGFSGAECRDYARLYPELILSAGHYARLSLHRLWKHLHQPLQ</sequence>
<dbReference type="Pfam" id="PF02566">
    <property type="entry name" value="OsmC"/>
    <property type="match status" value="1"/>
</dbReference>
<proteinExistence type="predicted"/>
<protein>
    <submittedName>
        <fullName evidence="2">Peroxiredoxin osmC</fullName>
        <ecNumber evidence="2">1.11.1.15</ecNumber>
    </submittedName>
</protein>
<dbReference type="Gene3D" id="3.30.300.20">
    <property type="match status" value="1"/>
</dbReference>
<dbReference type="NCBIfam" id="TIGR03562">
    <property type="entry name" value="osmo_induc_OsmC"/>
    <property type="match status" value="1"/>
</dbReference>
<name>A0A4U9HV39_9ENTR</name>
<dbReference type="InterPro" id="IPR015946">
    <property type="entry name" value="KH_dom-like_a/b"/>
</dbReference>
<dbReference type="InterPro" id="IPR003718">
    <property type="entry name" value="OsmC/Ohr_fam"/>
</dbReference>
<dbReference type="InterPro" id="IPR019904">
    <property type="entry name" value="Peroxiredoxin_OsmC"/>
</dbReference>
<dbReference type="Proteomes" id="UP000310719">
    <property type="component" value="Chromosome"/>
</dbReference>
<dbReference type="PANTHER" id="PTHR42830">
    <property type="entry name" value="OSMOTICALLY INDUCIBLE FAMILY PROTEIN"/>
    <property type="match status" value="1"/>
</dbReference>
<accession>A0A4U9HV39</accession>
<dbReference type="EMBL" id="LR590464">
    <property type="protein sequence ID" value="VTP68250.1"/>
    <property type="molecule type" value="Genomic_DNA"/>
</dbReference>
<dbReference type="EC" id="1.11.1.15" evidence="2"/>
<reference evidence="2 3" key="1">
    <citation type="submission" date="2019-05" db="EMBL/GenBank/DDBJ databases">
        <authorList>
            <consortium name="Pathogen Informatics"/>
        </authorList>
    </citation>
    <scope>NUCLEOTIDE SEQUENCE [LARGE SCALE GENOMIC DNA]</scope>
    <source>
        <strain evidence="2 3">NCTC13032</strain>
    </source>
</reference>
<feature type="region of interest" description="Disordered" evidence="1">
    <location>
        <begin position="1"/>
        <end position="28"/>
    </location>
</feature>
<dbReference type="STRING" id="83655.APT61_11215"/>
<dbReference type="InterPro" id="IPR052707">
    <property type="entry name" value="OsmC_Ohr_Peroxiredoxin"/>
</dbReference>
<evidence type="ECO:0000313" key="3">
    <source>
        <dbReference type="Proteomes" id="UP000310719"/>
    </source>
</evidence>
<evidence type="ECO:0000256" key="1">
    <source>
        <dbReference type="SAM" id="MobiDB-lite"/>
    </source>
</evidence>
<dbReference type="SUPFAM" id="SSF82784">
    <property type="entry name" value="OsmC-like"/>
    <property type="match status" value="1"/>
</dbReference>
<dbReference type="AlphaFoldDB" id="A0A4U9HV39"/>
<keyword evidence="2" id="KW-0560">Oxidoreductase</keyword>
<dbReference type="PANTHER" id="PTHR42830:SF1">
    <property type="entry name" value="OSMOTICALLY INDUCIBLE FAMILY PROTEIN"/>
    <property type="match status" value="1"/>
</dbReference>
<dbReference type="InterPro" id="IPR036102">
    <property type="entry name" value="OsmC/Ohrsf"/>
</dbReference>
<evidence type="ECO:0000313" key="2">
    <source>
        <dbReference type="EMBL" id="VTP68250.1"/>
    </source>
</evidence>